<accession>E4MYY4</accession>
<dbReference type="eggNOG" id="ENOG5032E6V">
    <property type="taxonomic scope" value="Bacteria"/>
</dbReference>
<feature type="transmembrane region" description="Helical" evidence="1">
    <location>
        <begin position="69"/>
        <end position="86"/>
    </location>
</feature>
<keyword evidence="1" id="KW-0812">Transmembrane</keyword>
<name>E4MYY4_KITSK</name>
<protein>
    <submittedName>
        <fullName evidence="2">Uncharacterized protein</fullName>
    </submittedName>
</protein>
<dbReference type="Proteomes" id="UP000007076">
    <property type="component" value="Chromosome"/>
</dbReference>
<dbReference type="AlphaFoldDB" id="E4MYY4"/>
<evidence type="ECO:0000313" key="4">
    <source>
        <dbReference type="Proteomes" id="UP000007076"/>
    </source>
</evidence>
<keyword evidence="1" id="KW-1133">Transmembrane helix</keyword>
<sequence>MSWWDAALWGLAGGGAVGVLSLMTAIREAGARWPWRKGEMWPELTHMAGGLVLGALVSAAASSQISGPWPAFIFGVGAPATIRGLLSGVQVTARRLEVLDSPVDDPNTEGESP</sequence>
<gene>
    <name evidence="2" type="ordered locus">KSE_00240t</name>
    <name evidence="3" type="ordered locus">KSE_76500t</name>
</gene>
<dbReference type="HOGENOM" id="CLU_2130140_0_0_11"/>
<evidence type="ECO:0000256" key="1">
    <source>
        <dbReference type="SAM" id="Phobius"/>
    </source>
</evidence>
<keyword evidence="4" id="KW-1185">Reference proteome</keyword>
<reference evidence="2 4" key="1">
    <citation type="journal article" date="2010" name="DNA Res.">
        <title>Genome sequence of Kitasatospora setae NBRC 14216T: an evolutionary snapshot of the family Streptomycetaceae.</title>
        <authorList>
            <person name="Ichikawa N."/>
            <person name="Oguchi A."/>
            <person name="Ikeda H."/>
            <person name="Ishikawa J."/>
            <person name="Kitani S."/>
            <person name="Watanabe Y."/>
            <person name="Nakamura S."/>
            <person name="Katano Y."/>
            <person name="Kishi E."/>
            <person name="Sasagawa M."/>
            <person name="Ankai A."/>
            <person name="Fukui S."/>
            <person name="Hashimoto Y."/>
            <person name="Kamata S."/>
            <person name="Otoguro M."/>
            <person name="Tanikawa S."/>
            <person name="Nihira T."/>
            <person name="Horinouchi S."/>
            <person name="Ohnishi Y."/>
            <person name="Hayakawa M."/>
            <person name="Kuzuyama T."/>
            <person name="Arisawa A."/>
            <person name="Nomoto F."/>
            <person name="Miura H."/>
            <person name="Takahashi Y."/>
            <person name="Fujita N."/>
        </authorList>
    </citation>
    <scope>NUCLEOTIDE SEQUENCE [LARGE SCALE GENOMIC DNA]</scope>
    <source>
        <strain evidence="4">ATCC 33774 / DSM 43861 / JCM 3304 / KCC A-0304 / NBRC 14216 / KM-6054</strain>
        <strain evidence="2">KM-6054</strain>
    </source>
</reference>
<dbReference type="KEGG" id="ksk:KSE_00240t"/>
<evidence type="ECO:0000313" key="2">
    <source>
        <dbReference type="EMBL" id="BAJ25877.1"/>
    </source>
</evidence>
<keyword evidence="1" id="KW-0472">Membrane</keyword>
<dbReference type="RefSeq" id="WP_014133200.1">
    <property type="nucleotide sequence ID" value="NC_016109.1"/>
</dbReference>
<dbReference type="KEGG" id="ksk:KSE_76500t"/>
<evidence type="ECO:0000313" key="3">
    <source>
        <dbReference type="EMBL" id="BAJ33401.1"/>
    </source>
</evidence>
<dbReference type="STRING" id="452652.KSE_00240t"/>
<organism evidence="2 4">
    <name type="scientific">Kitasatospora setae (strain ATCC 33774 / DSM 43861 / JCM 3304 / KCC A-0304 / NBRC 14216 / KM-6054)</name>
    <name type="common">Streptomyces setae</name>
    <dbReference type="NCBI Taxonomy" id="452652"/>
    <lineage>
        <taxon>Bacteria</taxon>
        <taxon>Bacillati</taxon>
        <taxon>Actinomycetota</taxon>
        <taxon>Actinomycetes</taxon>
        <taxon>Kitasatosporales</taxon>
        <taxon>Streptomycetaceae</taxon>
        <taxon>Kitasatospora</taxon>
    </lineage>
</organism>
<proteinExistence type="predicted"/>
<feature type="transmembrane region" description="Helical" evidence="1">
    <location>
        <begin position="6"/>
        <end position="23"/>
    </location>
</feature>
<dbReference type="EMBL" id="AP010968">
    <property type="protein sequence ID" value="BAJ25877.1"/>
    <property type="molecule type" value="Genomic_DNA"/>
</dbReference>
<dbReference type="EMBL" id="AP010968">
    <property type="protein sequence ID" value="BAJ33401.1"/>
    <property type="molecule type" value="Genomic_DNA"/>
</dbReference>